<reference evidence="2" key="1">
    <citation type="submission" date="2022-06" db="EMBL/GenBank/DDBJ databases">
        <title>Aquibacillus sp. a new bacterium isolated from soil saline samples.</title>
        <authorList>
            <person name="Galisteo C."/>
            <person name="De La Haba R."/>
            <person name="Sanchez-Porro C."/>
            <person name="Ventosa A."/>
        </authorList>
    </citation>
    <scope>NUCLEOTIDE SEQUENCE</scope>
    <source>
        <strain evidence="2">3ASR75-11</strain>
    </source>
</reference>
<dbReference type="InterPro" id="IPR008538">
    <property type="entry name" value="Uma2"/>
</dbReference>
<evidence type="ECO:0000313" key="2">
    <source>
        <dbReference type="EMBL" id="MDC3426125.1"/>
    </source>
</evidence>
<dbReference type="InterPro" id="IPR012296">
    <property type="entry name" value="Nuclease_put_TT1808"/>
</dbReference>
<proteinExistence type="predicted"/>
<gene>
    <name evidence="2" type="ORF">NC797_16635</name>
</gene>
<protein>
    <submittedName>
        <fullName evidence="2">Uma2 family endonuclease</fullName>
    </submittedName>
</protein>
<dbReference type="SUPFAM" id="SSF52980">
    <property type="entry name" value="Restriction endonuclease-like"/>
    <property type="match status" value="1"/>
</dbReference>
<keyword evidence="2" id="KW-0540">Nuclease</keyword>
<dbReference type="CDD" id="cd06260">
    <property type="entry name" value="DUF820-like"/>
    <property type="match status" value="1"/>
</dbReference>
<keyword evidence="3" id="KW-1185">Reference proteome</keyword>
<dbReference type="Pfam" id="PF05685">
    <property type="entry name" value="Uma2"/>
    <property type="match status" value="1"/>
</dbReference>
<dbReference type="EMBL" id="JAMQKB010000031">
    <property type="protein sequence ID" value="MDC3426125.1"/>
    <property type="molecule type" value="Genomic_DNA"/>
</dbReference>
<sequence>MGLADETKAFNYYEYLRLDEDVRYEVIAGKIYNMSPSPSPKHQDVVTQLSVDFGLYLRGENCRVFVSPIDVCLSDEREDLNKVEEWVQPDLVVVCDSNKINEKRIIGSPDLVVEVLSPSTAKKDRMVKYNRYQTAGIKEYWIVDPVHETVEVYLLNEDRYKHEATYFKDNTLPVWTFADLSIDLSNVFRSQD</sequence>
<dbReference type="Gene3D" id="3.90.1570.10">
    <property type="entry name" value="tt1808, chain A"/>
    <property type="match status" value="1"/>
</dbReference>
<dbReference type="RefSeq" id="WP_272437945.1">
    <property type="nucleotide sequence ID" value="NZ_JAMQKB010000031.1"/>
</dbReference>
<keyword evidence="2" id="KW-0378">Hydrolase</keyword>
<keyword evidence="2" id="KW-0255">Endonuclease</keyword>
<comment type="caution">
    <text evidence="2">The sequence shown here is derived from an EMBL/GenBank/DDBJ whole genome shotgun (WGS) entry which is preliminary data.</text>
</comment>
<organism evidence="2 3">
    <name type="scientific">Terrihalobacillus insolitus</name>
    <dbReference type="NCBI Taxonomy" id="2950438"/>
    <lineage>
        <taxon>Bacteria</taxon>
        <taxon>Bacillati</taxon>
        <taxon>Bacillota</taxon>
        <taxon>Bacilli</taxon>
        <taxon>Bacillales</taxon>
        <taxon>Bacillaceae</taxon>
        <taxon>Terrihalobacillus</taxon>
    </lineage>
</organism>
<dbReference type="PANTHER" id="PTHR36558">
    <property type="entry name" value="GLR1098 PROTEIN"/>
    <property type="match status" value="1"/>
</dbReference>
<dbReference type="InterPro" id="IPR011335">
    <property type="entry name" value="Restrct_endonuc-II-like"/>
</dbReference>
<dbReference type="PANTHER" id="PTHR36558:SF1">
    <property type="entry name" value="RESTRICTION ENDONUCLEASE DOMAIN-CONTAINING PROTEIN-RELATED"/>
    <property type="match status" value="1"/>
</dbReference>
<accession>A0A9X3WUW5</accession>
<feature type="domain" description="Putative restriction endonuclease" evidence="1">
    <location>
        <begin position="14"/>
        <end position="183"/>
    </location>
</feature>
<name>A0A9X3WUW5_9BACI</name>
<evidence type="ECO:0000313" key="3">
    <source>
        <dbReference type="Proteomes" id="UP001145050"/>
    </source>
</evidence>
<dbReference type="AlphaFoldDB" id="A0A9X3WUW5"/>
<dbReference type="GO" id="GO:0004519">
    <property type="term" value="F:endonuclease activity"/>
    <property type="evidence" value="ECO:0007669"/>
    <property type="project" value="UniProtKB-KW"/>
</dbReference>
<dbReference type="Proteomes" id="UP001145050">
    <property type="component" value="Unassembled WGS sequence"/>
</dbReference>
<evidence type="ECO:0000259" key="1">
    <source>
        <dbReference type="Pfam" id="PF05685"/>
    </source>
</evidence>